<dbReference type="PROSITE" id="PS50082">
    <property type="entry name" value="WD_REPEATS_2"/>
    <property type="match status" value="1"/>
</dbReference>
<dbReference type="Proteomes" id="UP000277580">
    <property type="component" value="Unassembled WGS sequence"/>
</dbReference>
<protein>
    <submittedName>
        <fullName evidence="5">Uncharacterized protein</fullName>
    </submittedName>
</protein>
<dbReference type="InterPro" id="IPR015943">
    <property type="entry name" value="WD40/YVTN_repeat-like_dom_sf"/>
</dbReference>
<dbReference type="Gene3D" id="2.130.10.10">
    <property type="entry name" value="YVTN repeat-like/Quinoprotein amine dehydrogenase"/>
    <property type="match status" value="1"/>
</dbReference>
<dbReference type="AlphaFoldDB" id="A0A3N4KUN9"/>
<evidence type="ECO:0000256" key="4">
    <source>
        <dbReference type="SAM" id="MobiDB-lite"/>
    </source>
</evidence>
<feature type="repeat" description="WD" evidence="3">
    <location>
        <begin position="834"/>
        <end position="875"/>
    </location>
</feature>
<proteinExistence type="predicted"/>
<dbReference type="SUPFAM" id="SSF50978">
    <property type="entry name" value="WD40 repeat-like"/>
    <property type="match status" value="1"/>
</dbReference>
<keyword evidence="6" id="KW-1185">Reference proteome</keyword>
<feature type="compositionally biased region" description="Gly residues" evidence="4">
    <location>
        <begin position="12"/>
        <end position="21"/>
    </location>
</feature>
<evidence type="ECO:0000256" key="3">
    <source>
        <dbReference type="PROSITE-ProRule" id="PRU00221"/>
    </source>
</evidence>
<feature type="compositionally biased region" description="Low complexity" evidence="4">
    <location>
        <begin position="194"/>
        <end position="208"/>
    </location>
</feature>
<name>A0A3N4KUN9_9PEZI</name>
<feature type="compositionally biased region" description="Polar residues" evidence="4">
    <location>
        <begin position="385"/>
        <end position="396"/>
    </location>
</feature>
<dbReference type="InterPro" id="IPR019775">
    <property type="entry name" value="WD40_repeat_CS"/>
</dbReference>
<feature type="region of interest" description="Disordered" evidence="4">
    <location>
        <begin position="143"/>
        <end position="167"/>
    </location>
</feature>
<dbReference type="Pfam" id="PF00400">
    <property type="entry name" value="WD40"/>
    <property type="match status" value="1"/>
</dbReference>
<dbReference type="InterPro" id="IPR036322">
    <property type="entry name" value="WD40_repeat_dom_sf"/>
</dbReference>
<reference evidence="5 6" key="1">
    <citation type="journal article" date="2018" name="Nat. Ecol. Evol.">
        <title>Pezizomycetes genomes reveal the molecular basis of ectomycorrhizal truffle lifestyle.</title>
        <authorList>
            <person name="Murat C."/>
            <person name="Payen T."/>
            <person name="Noel B."/>
            <person name="Kuo A."/>
            <person name="Morin E."/>
            <person name="Chen J."/>
            <person name="Kohler A."/>
            <person name="Krizsan K."/>
            <person name="Balestrini R."/>
            <person name="Da Silva C."/>
            <person name="Montanini B."/>
            <person name="Hainaut M."/>
            <person name="Levati E."/>
            <person name="Barry K.W."/>
            <person name="Belfiori B."/>
            <person name="Cichocki N."/>
            <person name="Clum A."/>
            <person name="Dockter R.B."/>
            <person name="Fauchery L."/>
            <person name="Guy J."/>
            <person name="Iotti M."/>
            <person name="Le Tacon F."/>
            <person name="Lindquist E.A."/>
            <person name="Lipzen A."/>
            <person name="Malagnac F."/>
            <person name="Mello A."/>
            <person name="Molinier V."/>
            <person name="Miyauchi S."/>
            <person name="Poulain J."/>
            <person name="Riccioni C."/>
            <person name="Rubini A."/>
            <person name="Sitrit Y."/>
            <person name="Splivallo R."/>
            <person name="Traeger S."/>
            <person name="Wang M."/>
            <person name="Zifcakova L."/>
            <person name="Wipf D."/>
            <person name="Zambonelli A."/>
            <person name="Paolocci F."/>
            <person name="Nowrousian M."/>
            <person name="Ottonello S."/>
            <person name="Baldrian P."/>
            <person name="Spatafora J.W."/>
            <person name="Henrissat B."/>
            <person name="Nagy L.G."/>
            <person name="Aury J.M."/>
            <person name="Wincker P."/>
            <person name="Grigoriev I.V."/>
            <person name="Bonfante P."/>
            <person name="Martin F.M."/>
        </authorList>
    </citation>
    <scope>NUCLEOTIDE SEQUENCE [LARGE SCALE GENOMIC DNA]</scope>
    <source>
        <strain evidence="5 6">CCBAS932</strain>
    </source>
</reference>
<dbReference type="InParanoid" id="A0A3N4KUN9"/>
<feature type="region of interest" description="Disordered" evidence="4">
    <location>
        <begin position="988"/>
        <end position="1023"/>
    </location>
</feature>
<dbReference type="PROSITE" id="PS50294">
    <property type="entry name" value="WD_REPEATS_REGION"/>
    <property type="match status" value="1"/>
</dbReference>
<evidence type="ECO:0000256" key="2">
    <source>
        <dbReference type="ARBA" id="ARBA00022737"/>
    </source>
</evidence>
<feature type="compositionally biased region" description="Low complexity" evidence="4">
    <location>
        <begin position="36"/>
        <end position="53"/>
    </location>
</feature>
<feature type="region of interest" description="Disordered" evidence="4">
    <location>
        <begin position="188"/>
        <end position="240"/>
    </location>
</feature>
<dbReference type="PROSITE" id="PS00678">
    <property type="entry name" value="WD_REPEATS_1"/>
    <property type="match status" value="1"/>
</dbReference>
<feature type="compositionally biased region" description="Polar residues" evidence="4">
    <location>
        <begin position="352"/>
        <end position="378"/>
    </location>
</feature>
<dbReference type="OrthoDB" id="20669at2759"/>
<evidence type="ECO:0000256" key="1">
    <source>
        <dbReference type="ARBA" id="ARBA00022574"/>
    </source>
</evidence>
<feature type="region of interest" description="Disordered" evidence="4">
    <location>
        <begin position="1"/>
        <end position="66"/>
    </location>
</feature>
<dbReference type="EMBL" id="ML119118">
    <property type="protein sequence ID" value="RPB14293.1"/>
    <property type="molecule type" value="Genomic_DNA"/>
</dbReference>
<dbReference type="SMART" id="SM00320">
    <property type="entry name" value="WD40"/>
    <property type="match status" value="2"/>
</dbReference>
<dbReference type="InterPro" id="IPR001680">
    <property type="entry name" value="WD40_rpt"/>
</dbReference>
<dbReference type="STRING" id="1392247.A0A3N4KUN9"/>
<feature type="compositionally biased region" description="Acidic residues" evidence="4">
    <location>
        <begin position="997"/>
        <end position="1022"/>
    </location>
</feature>
<evidence type="ECO:0000313" key="6">
    <source>
        <dbReference type="Proteomes" id="UP000277580"/>
    </source>
</evidence>
<organism evidence="5 6">
    <name type="scientific">Morchella conica CCBAS932</name>
    <dbReference type="NCBI Taxonomy" id="1392247"/>
    <lineage>
        <taxon>Eukaryota</taxon>
        <taxon>Fungi</taxon>
        <taxon>Dikarya</taxon>
        <taxon>Ascomycota</taxon>
        <taxon>Pezizomycotina</taxon>
        <taxon>Pezizomycetes</taxon>
        <taxon>Pezizales</taxon>
        <taxon>Morchellaceae</taxon>
        <taxon>Morchella</taxon>
    </lineage>
</organism>
<dbReference type="PANTHER" id="PTHR43991:SF12">
    <property type="entry name" value="WD REPEAT PROTEIN (AFU_ORTHOLOGUE AFUA_8G05640)"/>
    <property type="match status" value="1"/>
</dbReference>
<evidence type="ECO:0000313" key="5">
    <source>
        <dbReference type="EMBL" id="RPB14293.1"/>
    </source>
</evidence>
<feature type="compositionally biased region" description="Low complexity" evidence="4">
    <location>
        <begin position="152"/>
        <end position="167"/>
    </location>
</feature>
<feature type="region of interest" description="Disordered" evidence="4">
    <location>
        <begin position="324"/>
        <end position="396"/>
    </location>
</feature>
<gene>
    <name evidence="5" type="ORF">P167DRAFT_572449</name>
</gene>
<keyword evidence="1 3" id="KW-0853">WD repeat</keyword>
<keyword evidence="2" id="KW-0677">Repeat</keyword>
<dbReference type="PANTHER" id="PTHR43991">
    <property type="entry name" value="WD REPEAT PROTEIN (AFU_ORTHOLOGUE AFUA_8G05640)-RELATED"/>
    <property type="match status" value="1"/>
</dbReference>
<sequence length="1050" mass="116066">MSDSHNSDVFGGVAGRGGGHGSRNVAPQLPFASRRSPYPFSNSSTSTSSTSLTPHPPSNDNHLPGLTGYACNTESAAEPSHSCDPNYHLDCRLHFLNHPPQRHQQHYPLHQFDLSTGLAPPRAATPLPGLPFYAPWDPWDPTQNYEDHPHCSPSAQQQAIASSPAAAAIADQDSLSFASTLPDTWNNRPSPATSFGSLSSTHSSNLSSDTEFGGALITPEGVDDTLRNKHHSPPDNSFTRNRVPYTLAINECDENEEDSDGGIDLFGCDMASSGPVEVIYSSSALHATVMDEDEDDFSPNNLVTRPPSPMGAGSSFFMDIFSSPSLENQNPLEGDPSFHMQLNPPLDDDFDSQPNVEETSVQSIFLESNLQTPTTPSTPADILIDSSSPDAQLSVSRGTDGLEIAAGEAESELNHSANLQESMHSQSSSQSPPTAAAVPIPQATFAVAAAEIMAAAAGVGGFVPPPVRDSLHSPTLPPPLPFDPSLPFHVSTGALIPVYEYEAGDLSEGDSSDESDFDDITNHPFDRNLLLEDIENYNKDFAKFCLHAYYRHRMNPTKYPKLSVAAADVKNLRRPEQVMRTEMEENGWDYQAIPWDRLGISREVARGIRRKEYNNYENIKGLEYEENPIRIPENRNFFNFRRMDNEQRCRLIHFQLRNLIGVISRNDVFYAGDGIVVRTNPLTGKSRTMMDLRTPDSWTGNPIRISTLGTCGGSNGVVIAGCFYGEYAMKPLHAPADAKPITGIVTQNESGITNHVQMIRNRTTGTPNAVFSSNDHYIRVLNCGEGMRFIIEHEYLWPVNCSVTSPDSRLRIVVGDDTEVLVCDAERGTTEFVLKGHRDFGFAAAWSDDGYTVATGNQDKTVRIWDARNLSKTVKVLPAVMAGVRTLRFSPIGSGGKRVLAMAEPADVVQIVDAVSWDSLQQIDFWGEVGGMDFDPSGEEFYIANADRSVGGIMEFSRTKGSVYYEDYHCQKVQQRYRTEKRVRQRRRKRSAFIASSDDDSESTTFSDEEPMEEEEDEDAREELDLRKRGRYYDKRRYKRLGHDMSNVFV</sequence>
<accession>A0A3N4KUN9</accession>